<gene>
    <name evidence="2" type="ORF">GCM10009760_33560</name>
</gene>
<evidence type="ECO:0000313" key="2">
    <source>
        <dbReference type="EMBL" id="GAA2145184.1"/>
    </source>
</evidence>
<reference evidence="3" key="1">
    <citation type="journal article" date="2019" name="Int. J. Syst. Evol. Microbiol.">
        <title>The Global Catalogue of Microorganisms (GCM) 10K type strain sequencing project: providing services to taxonomists for standard genome sequencing and annotation.</title>
        <authorList>
            <consortium name="The Broad Institute Genomics Platform"/>
            <consortium name="The Broad Institute Genome Sequencing Center for Infectious Disease"/>
            <person name="Wu L."/>
            <person name="Ma J."/>
        </authorList>
    </citation>
    <scope>NUCLEOTIDE SEQUENCE [LARGE SCALE GENOMIC DNA]</scope>
    <source>
        <strain evidence="3">JCM 14560</strain>
    </source>
</reference>
<dbReference type="GO" id="GO:0004519">
    <property type="term" value="F:endonuclease activity"/>
    <property type="evidence" value="ECO:0007669"/>
    <property type="project" value="UniProtKB-KW"/>
</dbReference>
<dbReference type="Proteomes" id="UP001422759">
    <property type="component" value="Unassembled WGS sequence"/>
</dbReference>
<proteinExistence type="predicted"/>
<keyword evidence="3" id="KW-1185">Reference proteome</keyword>
<dbReference type="InterPro" id="IPR011089">
    <property type="entry name" value="GmrSD_C"/>
</dbReference>
<name>A0ABP5LCW5_9ACTN</name>
<dbReference type="EMBL" id="BAAANT010000017">
    <property type="protein sequence ID" value="GAA2145184.1"/>
    <property type="molecule type" value="Genomic_DNA"/>
</dbReference>
<dbReference type="PANTHER" id="PTHR24094">
    <property type="entry name" value="SECRETED PROTEIN"/>
    <property type="match status" value="1"/>
</dbReference>
<keyword evidence="2" id="KW-0378">Hydrolase</keyword>
<organism evidence="2 3">
    <name type="scientific">Kitasatospora kazusensis</name>
    <dbReference type="NCBI Taxonomy" id="407974"/>
    <lineage>
        <taxon>Bacteria</taxon>
        <taxon>Bacillati</taxon>
        <taxon>Actinomycetota</taxon>
        <taxon>Actinomycetes</taxon>
        <taxon>Kitasatosporales</taxon>
        <taxon>Streptomycetaceae</taxon>
        <taxon>Kitasatospora</taxon>
    </lineage>
</organism>
<sequence>MSVAALLLAVPVLAGCAGGSPTQDPVPLSLGTSPLANPDGTRPGLAPITSDADLRAASALIAKLKTAPAGPRTGYDRDQFGPAWTDNVDGVPLAHNNCDTRDDLLARDGSSVQRKAGSSCVVTGMSIYDPYTGRTVHWTKQQATSIQIDHVMPLSYDWQMGAAKWDKGKRLQIANDPLNLIPADGSQNASKGDSGPASWLPANEAVRCSYAVRFAQVALKYQLPVTAADKKSMVRLCGG</sequence>
<protein>
    <submittedName>
        <fullName evidence="2">HNH endonuclease family protein</fullName>
    </submittedName>
</protein>
<keyword evidence="2" id="KW-0540">Nuclease</keyword>
<keyword evidence="2" id="KW-0255">Endonuclease</keyword>
<dbReference type="Pfam" id="PF07510">
    <property type="entry name" value="GmrSD_C"/>
    <property type="match status" value="1"/>
</dbReference>
<evidence type="ECO:0000313" key="3">
    <source>
        <dbReference type="Proteomes" id="UP001422759"/>
    </source>
</evidence>
<comment type="caution">
    <text evidence="2">The sequence shown here is derived from an EMBL/GenBank/DDBJ whole genome shotgun (WGS) entry which is preliminary data.</text>
</comment>
<feature type="domain" description="GmrSD restriction endonucleases C-terminal" evidence="1">
    <location>
        <begin position="100"/>
        <end position="235"/>
    </location>
</feature>
<evidence type="ECO:0000259" key="1">
    <source>
        <dbReference type="Pfam" id="PF07510"/>
    </source>
</evidence>
<dbReference type="PANTHER" id="PTHR24094:SF15">
    <property type="entry name" value="AMP-DEPENDENT SYNTHETASE_LIGASE DOMAIN-CONTAINING PROTEIN-RELATED"/>
    <property type="match status" value="1"/>
</dbReference>
<accession>A0ABP5LCW5</accession>